<sequence length="239" mass="26923">MQYQEERQNLAAALRWAAKYDLHEGIDNHFSVEVGEDRYLINPWEVHWSEVKASDVLVIDSKGNVLEGEHTIEATAFYIHLAMHRMNPHAKVILHTHMPYITALASTEGGRLEMVSQNAIRFHNRISYDDEYNGLGDDDDEGARMASKLGNNTTMVMANHGVICVGPTVGAAFDDLYFLEKAAKIQVIAESTGRPLKQIPEDVVESTAQAIREIHTDYSGSHWKVLCRMLAKESPEYLQ</sequence>
<keyword evidence="4" id="KW-1185">Reference proteome</keyword>
<evidence type="ECO:0000313" key="4">
    <source>
        <dbReference type="Proteomes" id="UP000287447"/>
    </source>
</evidence>
<dbReference type="RefSeq" id="WP_127763418.1">
    <property type="nucleotide sequence ID" value="NZ_SADE01000001.1"/>
</dbReference>
<reference evidence="4" key="1">
    <citation type="submission" date="2019-01" db="EMBL/GenBank/DDBJ databases">
        <title>Gri0909 isolated from a small marine red alga.</title>
        <authorList>
            <person name="Kim J."/>
            <person name="Jeong S.E."/>
            <person name="Jeon C.O."/>
        </authorList>
    </citation>
    <scope>NUCLEOTIDE SEQUENCE [LARGE SCALE GENOMIC DNA]</scope>
    <source>
        <strain evidence="4">Gri0909</strain>
    </source>
</reference>
<protein>
    <submittedName>
        <fullName evidence="3">Aldolase</fullName>
    </submittedName>
</protein>
<dbReference type="EMBL" id="SADE01000001">
    <property type="protein sequence ID" value="RVU38046.1"/>
    <property type="molecule type" value="Genomic_DNA"/>
</dbReference>
<dbReference type="SMART" id="SM01007">
    <property type="entry name" value="Aldolase_II"/>
    <property type="match status" value="1"/>
</dbReference>
<dbReference type="Proteomes" id="UP000287447">
    <property type="component" value="Unassembled WGS sequence"/>
</dbReference>
<evidence type="ECO:0000256" key="1">
    <source>
        <dbReference type="ARBA" id="ARBA00037961"/>
    </source>
</evidence>
<dbReference type="Gene3D" id="3.40.225.10">
    <property type="entry name" value="Class II aldolase/adducin N-terminal domain"/>
    <property type="match status" value="1"/>
</dbReference>
<dbReference type="PANTHER" id="PTHR10672:SF3">
    <property type="entry name" value="PROTEIN HU-LI TAI SHAO"/>
    <property type="match status" value="1"/>
</dbReference>
<name>A0A3S2Z8V0_9PROT</name>
<dbReference type="InterPro" id="IPR036409">
    <property type="entry name" value="Aldolase_II/adducin_N_sf"/>
</dbReference>
<dbReference type="OrthoDB" id="5291399at2"/>
<dbReference type="SUPFAM" id="SSF53639">
    <property type="entry name" value="AraD/HMP-PK domain-like"/>
    <property type="match status" value="1"/>
</dbReference>
<organism evidence="3 4">
    <name type="scientific">Hwanghaeella grinnelliae</name>
    <dbReference type="NCBI Taxonomy" id="2500179"/>
    <lineage>
        <taxon>Bacteria</taxon>
        <taxon>Pseudomonadati</taxon>
        <taxon>Pseudomonadota</taxon>
        <taxon>Alphaproteobacteria</taxon>
        <taxon>Rhodospirillales</taxon>
        <taxon>Rhodospirillaceae</taxon>
        <taxon>Hwanghaeella</taxon>
    </lineage>
</organism>
<dbReference type="Pfam" id="PF00596">
    <property type="entry name" value="Aldolase_II"/>
    <property type="match status" value="1"/>
</dbReference>
<comment type="similarity">
    <text evidence="1">Belongs to the aldolase class II family.</text>
</comment>
<dbReference type="AlphaFoldDB" id="A0A3S2Z8V0"/>
<feature type="domain" description="Class II aldolase/adducin N-terminal" evidence="2">
    <location>
        <begin position="8"/>
        <end position="187"/>
    </location>
</feature>
<evidence type="ECO:0000259" key="2">
    <source>
        <dbReference type="SMART" id="SM01007"/>
    </source>
</evidence>
<dbReference type="GO" id="GO:0005856">
    <property type="term" value="C:cytoskeleton"/>
    <property type="evidence" value="ECO:0007669"/>
    <property type="project" value="TreeGrafter"/>
</dbReference>
<dbReference type="InterPro" id="IPR001303">
    <property type="entry name" value="Aldolase_II/adducin_N"/>
</dbReference>
<gene>
    <name evidence="3" type="ORF">EOI86_01710</name>
</gene>
<dbReference type="NCBIfam" id="NF005068">
    <property type="entry name" value="PRK06486.1"/>
    <property type="match status" value="1"/>
</dbReference>
<dbReference type="GO" id="GO:0051015">
    <property type="term" value="F:actin filament binding"/>
    <property type="evidence" value="ECO:0007669"/>
    <property type="project" value="TreeGrafter"/>
</dbReference>
<dbReference type="InterPro" id="IPR051017">
    <property type="entry name" value="Aldolase-II_Adducin_sf"/>
</dbReference>
<proteinExistence type="inferred from homology"/>
<accession>A0A3S2Z8V0</accession>
<dbReference type="PANTHER" id="PTHR10672">
    <property type="entry name" value="ADDUCIN"/>
    <property type="match status" value="1"/>
</dbReference>
<comment type="caution">
    <text evidence="3">The sequence shown here is derived from an EMBL/GenBank/DDBJ whole genome shotgun (WGS) entry which is preliminary data.</text>
</comment>
<evidence type="ECO:0000313" key="3">
    <source>
        <dbReference type="EMBL" id="RVU38046.1"/>
    </source>
</evidence>